<dbReference type="Proteomes" id="UP000035489">
    <property type="component" value="Unassembled WGS sequence"/>
</dbReference>
<evidence type="ECO:0000313" key="2">
    <source>
        <dbReference type="Proteomes" id="UP000035489"/>
    </source>
</evidence>
<dbReference type="EMBL" id="LCYG01000017">
    <property type="protein sequence ID" value="KLK93812.1"/>
    <property type="molecule type" value="Genomic_DNA"/>
</dbReference>
<proteinExistence type="predicted"/>
<dbReference type="OrthoDB" id="8005698at2"/>
<comment type="caution">
    <text evidence="1">The sequence shown here is derived from an EMBL/GenBank/DDBJ whole genome shotgun (WGS) entry which is preliminary data.</text>
</comment>
<organism evidence="1 2">
    <name type="scientific">Microvirga vignae</name>
    <dbReference type="NCBI Taxonomy" id="1225564"/>
    <lineage>
        <taxon>Bacteria</taxon>
        <taxon>Pseudomonadati</taxon>
        <taxon>Pseudomonadota</taxon>
        <taxon>Alphaproteobacteria</taxon>
        <taxon>Hyphomicrobiales</taxon>
        <taxon>Methylobacteriaceae</taxon>
        <taxon>Microvirga</taxon>
    </lineage>
</organism>
<evidence type="ECO:0000313" key="1">
    <source>
        <dbReference type="EMBL" id="KLK93812.1"/>
    </source>
</evidence>
<dbReference type="AlphaFoldDB" id="A0A0H1RMG9"/>
<dbReference type="RefSeq" id="WP_047188335.1">
    <property type="nucleotide sequence ID" value="NZ_LCYG01000017.1"/>
</dbReference>
<accession>A0A0H1RMG9</accession>
<protein>
    <submittedName>
        <fullName evidence="1">Uncharacterized protein</fullName>
    </submittedName>
</protein>
<gene>
    <name evidence="1" type="ORF">AA309_07310</name>
</gene>
<sequence length="187" mass="21200">MDEQEHPDVADVFYRPFLRPLGNLVITFAQAEAALIKLLTELNGGGERMASDLVGGPSRDRIREIIRDSGFKDFELEDLTANVEDFWQAKDKRSRLIHDEWWVGLDSDDAVFVGIRGIPRKAANVAWGTPMIEAIWELALRFREHRSAFSAFAYILREARARSLGLRRAVSFVWIGPGFTPARAADR</sequence>
<reference evidence="1 2" key="1">
    <citation type="submission" date="2015-05" db="EMBL/GenBank/DDBJ databases">
        <title>Draft genome sequence of Microvirga vignae strain BR3299, a novel nitrogen fixing bacteria isolated from Brazil semi-aired region.</title>
        <authorList>
            <person name="Zilli J.E."/>
            <person name="Passos S.R."/>
            <person name="Leite J."/>
            <person name="Baldani J.I."/>
            <person name="Xavier G.R."/>
            <person name="Rumjaneck N.G."/>
            <person name="Simoes-Araujo J.L."/>
        </authorList>
    </citation>
    <scope>NUCLEOTIDE SEQUENCE [LARGE SCALE GENOMIC DNA]</scope>
    <source>
        <strain evidence="1 2">BR3299</strain>
    </source>
</reference>
<name>A0A0H1RMG9_9HYPH</name>
<keyword evidence="2" id="KW-1185">Reference proteome</keyword>
<dbReference type="PATRIC" id="fig|1225564.3.peg.1983"/>